<evidence type="ECO:0000313" key="5">
    <source>
        <dbReference type="EMBL" id="GAA3533235.1"/>
    </source>
</evidence>
<sequence>MKSFPILGKCLTLASSLLLLGHSHLAAAQDKITWTMVSPLTPAIAYMPLYQQLADNITERSQGRLTVNFLSFGQHPFKGPDILTAVRDGVVQIGNSADVYVSSLEPAVAFMGLPFLFDNLEQAKTTFNALKEPYYQPIFADKYQSELLTSFVISGSAIHAKKPLDNSDALKGQKIRVFGKESGDMIRLLGGEPATVAFGELYTALQRGTIDGALTGMDGANAARVYEVVDNNTWWNWSYPVEFTFVNRQALAALPEDLQTIVREEAASINAELQANRDLGTMRLLIKAIEQDGITVTGLSAANLADFRTRTQPILDEWQGKTGALGEQAFAIYHQLHDSAAQ</sequence>
<keyword evidence="6" id="KW-1185">Reference proteome</keyword>
<keyword evidence="2" id="KW-0813">Transport</keyword>
<dbReference type="PANTHER" id="PTHR33376">
    <property type="match status" value="1"/>
</dbReference>
<accession>A0ABP6VFT6</accession>
<reference evidence="6" key="1">
    <citation type="journal article" date="2019" name="Int. J. Syst. Evol. Microbiol.">
        <title>The Global Catalogue of Microorganisms (GCM) 10K type strain sequencing project: providing services to taxonomists for standard genome sequencing and annotation.</title>
        <authorList>
            <consortium name="The Broad Institute Genomics Platform"/>
            <consortium name="The Broad Institute Genome Sequencing Center for Infectious Disease"/>
            <person name="Wu L."/>
            <person name="Ma J."/>
        </authorList>
    </citation>
    <scope>NUCLEOTIDE SEQUENCE [LARGE SCALE GENOMIC DNA]</scope>
    <source>
        <strain evidence="6">JCM 17110</strain>
    </source>
</reference>
<feature type="chain" id="PRO_5047397654" evidence="4">
    <location>
        <begin position="29"/>
        <end position="342"/>
    </location>
</feature>
<evidence type="ECO:0000256" key="3">
    <source>
        <dbReference type="ARBA" id="ARBA00022729"/>
    </source>
</evidence>
<keyword evidence="3 4" id="KW-0732">Signal</keyword>
<dbReference type="InterPro" id="IPR038404">
    <property type="entry name" value="TRAP_DctP_sf"/>
</dbReference>
<comment type="caution">
    <text evidence="5">The sequence shown here is derived from an EMBL/GenBank/DDBJ whole genome shotgun (WGS) entry which is preliminary data.</text>
</comment>
<dbReference type="Pfam" id="PF03480">
    <property type="entry name" value="DctP"/>
    <property type="match status" value="1"/>
</dbReference>
<dbReference type="Proteomes" id="UP001500795">
    <property type="component" value="Unassembled WGS sequence"/>
</dbReference>
<organism evidence="5 6">
    <name type="scientific">Zobellella aerophila</name>
    <dbReference type="NCBI Taxonomy" id="870480"/>
    <lineage>
        <taxon>Bacteria</taxon>
        <taxon>Pseudomonadati</taxon>
        <taxon>Pseudomonadota</taxon>
        <taxon>Gammaproteobacteria</taxon>
        <taxon>Aeromonadales</taxon>
        <taxon>Aeromonadaceae</taxon>
        <taxon>Zobellella</taxon>
    </lineage>
</organism>
<evidence type="ECO:0000313" key="6">
    <source>
        <dbReference type="Proteomes" id="UP001500795"/>
    </source>
</evidence>
<evidence type="ECO:0000256" key="4">
    <source>
        <dbReference type="SAM" id="SignalP"/>
    </source>
</evidence>
<dbReference type="PANTHER" id="PTHR33376:SF7">
    <property type="entry name" value="C4-DICARBOXYLATE-BINDING PROTEIN DCTB"/>
    <property type="match status" value="1"/>
</dbReference>
<dbReference type="Gene3D" id="3.40.190.170">
    <property type="entry name" value="Bacterial extracellular solute-binding protein, family 7"/>
    <property type="match status" value="1"/>
</dbReference>
<feature type="signal peptide" evidence="4">
    <location>
        <begin position="1"/>
        <end position="28"/>
    </location>
</feature>
<evidence type="ECO:0000256" key="2">
    <source>
        <dbReference type="ARBA" id="ARBA00022448"/>
    </source>
</evidence>
<dbReference type="EMBL" id="BAABCX010000001">
    <property type="protein sequence ID" value="GAA3533235.1"/>
    <property type="molecule type" value="Genomic_DNA"/>
</dbReference>
<protein>
    <submittedName>
        <fullName evidence="5">TRAP transporter substrate-binding protein</fullName>
    </submittedName>
</protein>
<proteinExistence type="inferred from homology"/>
<name>A0ABP6VFT6_9GAMM</name>
<dbReference type="InterPro" id="IPR018389">
    <property type="entry name" value="DctP_fam"/>
</dbReference>
<gene>
    <name evidence="5" type="ORF">GCM10022394_10790</name>
</gene>
<dbReference type="RefSeq" id="WP_344955517.1">
    <property type="nucleotide sequence ID" value="NZ_BAABCX010000001.1"/>
</dbReference>
<evidence type="ECO:0000256" key="1">
    <source>
        <dbReference type="ARBA" id="ARBA00009023"/>
    </source>
</evidence>
<dbReference type="NCBIfam" id="NF037995">
    <property type="entry name" value="TRAP_S1"/>
    <property type="match status" value="1"/>
</dbReference>
<comment type="similarity">
    <text evidence="1">Belongs to the bacterial solute-binding protein 7 family.</text>
</comment>